<keyword evidence="6" id="KW-0560">Oxidoreductase</keyword>
<evidence type="ECO:0000259" key="13">
    <source>
        <dbReference type="Pfam" id="PF00725"/>
    </source>
</evidence>
<evidence type="ECO:0000313" key="17">
    <source>
        <dbReference type="Proteomes" id="UP000276741"/>
    </source>
</evidence>
<dbReference type="Pfam" id="PF02737">
    <property type="entry name" value="3HCDH_N"/>
    <property type="match status" value="1"/>
</dbReference>
<keyword evidence="11" id="KW-0456">Lyase</keyword>
<evidence type="ECO:0000313" key="16">
    <source>
        <dbReference type="EMBL" id="GGT92126.1"/>
    </source>
</evidence>
<dbReference type="GO" id="GO:0006635">
    <property type="term" value="P:fatty acid beta-oxidation"/>
    <property type="evidence" value="ECO:0007669"/>
    <property type="project" value="UniProtKB-UniPathway"/>
</dbReference>
<evidence type="ECO:0000313" key="15">
    <source>
        <dbReference type="EMBL" id="BBD72016.1"/>
    </source>
</evidence>
<evidence type="ECO:0000256" key="5">
    <source>
        <dbReference type="ARBA" id="ARBA00022832"/>
    </source>
</evidence>
<evidence type="ECO:0000256" key="4">
    <source>
        <dbReference type="ARBA" id="ARBA00011245"/>
    </source>
</evidence>
<keyword evidence="17" id="KW-1185">Reference proteome</keyword>
<dbReference type="InterPro" id="IPR006108">
    <property type="entry name" value="3HC_DH_C"/>
</dbReference>
<evidence type="ECO:0000256" key="12">
    <source>
        <dbReference type="ARBA" id="ARBA00023268"/>
    </source>
</evidence>
<dbReference type="Pfam" id="PF00725">
    <property type="entry name" value="3HCDH"/>
    <property type="match status" value="2"/>
</dbReference>
<dbReference type="Gene3D" id="3.90.226.10">
    <property type="entry name" value="2-enoyl-CoA Hydratase, Chain A, domain 1"/>
    <property type="match status" value="1"/>
</dbReference>
<dbReference type="InterPro" id="IPR008927">
    <property type="entry name" value="6-PGluconate_DH-like_C_sf"/>
</dbReference>
<dbReference type="KEGG" id="sacd:HS1genome_0405"/>
<evidence type="ECO:0000259" key="14">
    <source>
        <dbReference type="Pfam" id="PF02737"/>
    </source>
</evidence>
<reference evidence="16" key="4">
    <citation type="submission" date="2020-09" db="EMBL/GenBank/DDBJ databases">
        <authorList>
            <person name="Sun Q."/>
            <person name="Ohkuma M."/>
        </authorList>
    </citation>
    <scope>NUCLEOTIDE SEQUENCE</scope>
    <source>
        <strain evidence="16">JCM 31740</strain>
    </source>
</reference>
<dbReference type="UniPathway" id="UPA00659"/>
<comment type="pathway">
    <text evidence="2">Lipid metabolism; fatty acid beta-oxidation.</text>
</comment>
<dbReference type="InterPro" id="IPR036291">
    <property type="entry name" value="NAD(P)-bd_dom_sf"/>
</dbReference>
<comment type="similarity">
    <text evidence="3">Belongs to the enoyl-CoA hydratase/isomerase family.</text>
</comment>
<keyword evidence="10" id="KW-0413">Isomerase</keyword>
<gene>
    <name evidence="16" type="ORF">GCM10007116_07430</name>
    <name evidence="15" type="ORF">HS1genome_0405</name>
</gene>
<dbReference type="PANTHER" id="PTHR23309">
    <property type="entry name" value="3-HYDROXYACYL-COA DEHYROGENASE"/>
    <property type="match status" value="1"/>
</dbReference>
<evidence type="ECO:0000256" key="10">
    <source>
        <dbReference type="ARBA" id="ARBA00023235"/>
    </source>
</evidence>
<keyword evidence="9" id="KW-0576">Peroxisome</keyword>
<dbReference type="EMBL" id="AP018553">
    <property type="protein sequence ID" value="BBD72016.1"/>
    <property type="molecule type" value="Genomic_DNA"/>
</dbReference>
<feature type="domain" description="3-hydroxyacyl-CoA dehydrogenase C-terminal" evidence="13">
    <location>
        <begin position="300"/>
        <end position="338"/>
    </location>
</feature>
<dbReference type="PANTHER" id="PTHR23309:SF49">
    <property type="entry name" value="PEROXISOMAL BIFUNCTIONAL ENZYME"/>
    <property type="match status" value="1"/>
</dbReference>
<dbReference type="GO" id="GO:0004300">
    <property type="term" value="F:enoyl-CoA hydratase activity"/>
    <property type="evidence" value="ECO:0007669"/>
    <property type="project" value="UniProtKB-ARBA"/>
</dbReference>
<evidence type="ECO:0000256" key="8">
    <source>
        <dbReference type="ARBA" id="ARBA00023098"/>
    </source>
</evidence>
<comment type="subunit">
    <text evidence="4">Monomer.</text>
</comment>
<dbReference type="GO" id="GO:0016853">
    <property type="term" value="F:isomerase activity"/>
    <property type="evidence" value="ECO:0007669"/>
    <property type="project" value="UniProtKB-KW"/>
</dbReference>
<evidence type="ECO:0000256" key="7">
    <source>
        <dbReference type="ARBA" id="ARBA00023027"/>
    </source>
</evidence>
<evidence type="ECO:0000256" key="6">
    <source>
        <dbReference type="ARBA" id="ARBA00023002"/>
    </source>
</evidence>
<dbReference type="CDD" id="cd06558">
    <property type="entry name" value="crotonase-like"/>
    <property type="match status" value="1"/>
</dbReference>
<dbReference type="InterPro" id="IPR001753">
    <property type="entry name" value="Enoyl-CoA_hydra/iso"/>
</dbReference>
<evidence type="ECO:0000256" key="11">
    <source>
        <dbReference type="ARBA" id="ARBA00023239"/>
    </source>
</evidence>
<dbReference type="InterPro" id="IPR014748">
    <property type="entry name" value="Enoyl-CoA_hydra_C"/>
</dbReference>
<dbReference type="Proteomes" id="UP000616143">
    <property type="component" value="Unassembled WGS sequence"/>
</dbReference>
<dbReference type="InterPro" id="IPR006176">
    <property type="entry name" value="3-OHacyl-CoA_DH_NAD-bd"/>
</dbReference>
<dbReference type="Gene3D" id="3.40.50.720">
    <property type="entry name" value="NAD(P)-binding Rossmann-like Domain"/>
    <property type="match status" value="1"/>
</dbReference>
<dbReference type="FunFam" id="1.10.12.10:FF:000001">
    <property type="entry name" value="Probable enoyl-CoA hydratase, mitochondrial"/>
    <property type="match status" value="1"/>
</dbReference>
<dbReference type="FunFam" id="3.40.50.720:FF:000009">
    <property type="entry name" value="Fatty oxidation complex, alpha subunit"/>
    <property type="match status" value="1"/>
</dbReference>
<evidence type="ECO:0000256" key="1">
    <source>
        <dbReference type="ARBA" id="ARBA00004275"/>
    </source>
</evidence>
<organism evidence="15 17">
    <name type="scientific">Sulfodiicoccus acidiphilus</name>
    <dbReference type="NCBI Taxonomy" id="1670455"/>
    <lineage>
        <taxon>Archaea</taxon>
        <taxon>Thermoproteota</taxon>
        <taxon>Thermoprotei</taxon>
        <taxon>Sulfolobales</taxon>
        <taxon>Sulfolobaceae</taxon>
        <taxon>Sulfodiicoccus</taxon>
    </lineage>
</organism>
<accession>A0A348B1G4</accession>
<feature type="domain" description="3-hydroxyacyl-CoA dehydrogenase NAD binding" evidence="14">
    <location>
        <begin position="3"/>
        <end position="182"/>
    </location>
</feature>
<dbReference type="EMBL" id="BMQS01000005">
    <property type="protein sequence ID" value="GGT92126.1"/>
    <property type="molecule type" value="Genomic_DNA"/>
</dbReference>
<protein>
    <submittedName>
        <fullName evidence="15">3-hydroxyacyl-CoA dehydrogenase</fullName>
    </submittedName>
</protein>
<reference evidence="15" key="3">
    <citation type="journal article" date="2019" name="BMC Res. Notes">
        <title>Complete genome sequence of the Sulfodiicoccus acidiphilus strain HS-1T, the first crenarchaeon that lacks polB3, isolated from an acidic hot spring in Ohwaku-dani, Hakone, Japan.</title>
        <authorList>
            <person name="Sakai H.D."/>
            <person name="Kurosawa N."/>
        </authorList>
    </citation>
    <scope>NUCLEOTIDE SEQUENCE</scope>
    <source>
        <strain evidence="15">HS-1</strain>
    </source>
</reference>
<keyword evidence="5" id="KW-0276">Fatty acid metabolism</keyword>
<reference evidence="16" key="1">
    <citation type="journal article" date="2014" name="Int. J. Syst. Evol. Microbiol.">
        <title>Complete genome sequence of Corynebacterium casei LMG S-19264T (=DSM 44701T), isolated from a smear-ripened cheese.</title>
        <authorList>
            <consortium name="US DOE Joint Genome Institute (JGI-PGF)"/>
            <person name="Walter F."/>
            <person name="Albersmeier A."/>
            <person name="Kalinowski J."/>
            <person name="Ruckert C."/>
        </authorList>
    </citation>
    <scope>NUCLEOTIDE SEQUENCE</scope>
    <source>
        <strain evidence="16">JCM 31740</strain>
    </source>
</reference>
<dbReference type="Gene3D" id="1.10.1040.10">
    <property type="entry name" value="N-(1-d-carboxylethyl)-l-norvaline Dehydrogenase, domain 2"/>
    <property type="match status" value="2"/>
</dbReference>
<dbReference type="InterPro" id="IPR013328">
    <property type="entry name" value="6PGD_dom2"/>
</dbReference>
<dbReference type="Pfam" id="PF00378">
    <property type="entry name" value="ECH_1"/>
    <property type="match status" value="1"/>
</dbReference>
<feature type="domain" description="3-hydroxyacyl-CoA dehydrogenase C-terminal" evidence="13">
    <location>
        <begin position="185"/>
        <end position="278"/>
    </location>
</feature>
<name>A0A348B1G4_9CREN</name>
<evidence type="ECO:0000256" key="3">
    <source>
        <dbReference type="ARBA" id="ARBA00005254"/>
    </source>
</evidence>
<dbReference type="SUPFAM" id="SSF52096">
    <property type="entry name" value="ClpP/crotonase"/>
    <property type="match status" value="1"/>
</dbReference>
<keyword evidence="8" id="KW-0443">Lipid metabolism</keyword>
<dbReference type="SUPFAM" id="SSF48179">
    <property type="entry name" value="6-phosphogluconate dehydrogenase C-terminal domain-like"/>
    <property type="match status" value="2"/>
</dbReference>
<dbReference type="AlphaFoldDB" id="A0A348B1G4"/>
<reference evidence="17" key="2">
    <citation type="submission" date="2018-04" db="EMBL/GenBank/DDBJ databases">
        <title>Complete genome sequence of Sulfodiicoccus acidiphilus strain HS-1.</title>
        <authorList>
            <person name="Sakai H.D."/>
            <person name="Kurosawa N."/>
        </authorList>
    </citation>
    <scope>NUCLEOTIDE SEQUENCE [LARGE SCALE GENOMIC DNA]</scope>
    <source>
        <strain evidence="17">HS-1</strain>
    </source>
</reference>
<evidence type="ECO:0000256" key="9">
    <source>
        <dbReference type="ARBA" id="ARBA00023140"/>
    </source>
</evidence>
<sequence length="637" mass="69583">MMKVVVVGAGEMGHGIAEVFAIAGHSVGMVDVKREFLEKGLGRIRESLSKLEEKGRLKEPSSVVVARISTSTDLEAAVRDADFVVEAVPEVVDLKRDVFRRLDSSTRPDAILASNTSNIRITTLAEATSHPERVVGMHFFNPAVVMQLVEVIRGERTSEDAVQRTVEVTKNIGKVPVVVRKDVPGFIVNRINAAETLFFCLLVQRGINVQDVDSTARAQGLPMGPYELMDFVGIDVAYHSLEYFAKEVSPDYGQCTVLRDMVNSGSLGKKSGRGFYDWSKGRPEVRGNPGTLDLADVIAIEINEAVKLVEMGVASPQDVETAVKLGMNRPFGPISAAKAFRSSEVAERLERISRELNSTVFSPAQSIREGRMRDVLEGRVQQPTTDAVRLERMGKVALLKINRPRLNLINGEVIEALDRAIEQLWSDQSVTVVLVTGEGENTSAGAELSSFFRDPFQFLEFGRKGERTFRKLSEIPKVTVALMKGYVLGGGLELSLACDIRLATEDAQVGFPEVGLGLVPGWGGTQRLARLIGASRALFYVLTTERMSGKQAAEMGLVNRIVKDEEEALKFASELSDRVAPVAAALAKRLINKAAEVPSDVGLEMESFASGVLFGTEDLKEGISAFMQKRKPQFKGR</sequence>
<proteinExistence type="inferred from homology"/>
<keyword evidence="7" id="KW-0520">NAD</keyword>
<evidence type="ECO:0000256" key="2">
    <source>
        <dbReference type="ARBA" id="ARBA00005005"/>
    </source>
</evidence>
<keyword evidence="12" id="KW-0511">Multifunctional enzyme</keyword>
<dbReference type="GO" id="GO:0003857">
    <property type="term" value="F:(3S)-3-hydroxyacyl-CoA dehydrogenase (NAD+) activity"/>
    <property type="evidence" value="ECO:0007669"/>
    <property type="project" value="TreeGrafter"/>
</dbReference>
<dbReference type="InterPro" id="IPR029045">
    <property type="entry name" value="ClpP/crotonase-like_dom_sf"/>
</dbReference>
<comment type="subcellular location">
    <subcellularLocation>
        <location evidence="1">Peroxisome</location>
    </subcellularLocation>
</comment>
<dbReference type="GO" id="GO:0070403">
    <property type="term" value="F:NAD+ binding"/>
    <property type="evidence" value="ECO:0007669"/>
    <property type="project" value="InterPro"/>
</dbReference>
<dbReference type="Gene3D" id="1.10.12.10">
    <property type="entry name" value="Lyase 2-enoyl-coa Hydratase, Chain A, domain 2"/>
    <property type="match status" value="1"/>
</dbReference>
<dbReference type="SUPFAM" id="SSF51735">
    <property type="entry name" value="NAD(P)-binding Rossmann-fold domains"/>
    <property type="match status" value="1"/>
</dbReference>
<dbReference type="Proteomes" id="UP000276741">
    <property type="component" value="Chromosome"/>
</dbReference>